<feature type="transmembrane region" description="Helical" evidence="1">
    <location>
        <begin position="113"/>
        <end position="130"/>
    </location>
</feature>
<dbReference type="Proteomes" id="UP001476798">
    <property type="component" value="Unassembled WGS sequence"/>
</dbReference>
<accession>A0ABV0N753</accession>
<protein>
    <recommendedName>
        <fullName evidence="2">Peptidase S74 domain-containing protein</fullName>
    </recommendedName>
</protein>
<dbReference type="InterPro" id="IPR026932">
    <property type="entry name" value="MYRF_ICA"/>
</dbReference>
<name>A0ABV0N753_9TELE</name>
<evidence type="ECO:0000313" key="3">
    <source>
        <dbReference type="EMBL" id="MEQ2166062.1"/>
    </source>
</evidence>
<dbReference type="PANTHER" id="PTHR13029">
    <property type="match status" value="1"/>
</dbReference>
<keyword evidence="1" id="KW-0472">Membrane</keyword>
<dbReference type="InterPro" id="IPR051577">
    <property type="entry name" value="MRF-like"/>
</dbReference>
<dbReference type="PROSITE" id="PS51688">
    <property type="entry name" value="ICA"/>
    <property type="match status" value="1"/>
</dbReference>
<keyword evidence="4" id="KW-1185">Reference proteome</keyword>
<dbReference type="EMBL" id="JAHRIO010022581">
    <property type="protein sequence ID" value="MEQ2166062.1"/>
    <property type="molecule type" value="Genomic_DNA"/>
</dbReference>
<dbReference type="InterPro" id="IPR030392">
    <property type="entry name" value="S74_ICA"/>
</dbReference>
<evidence type="ECO:0000256" key="1">
    <source>
        <dbReference type="SAM" id="Phobius"/>
    </source>
</evidence>
<reference evidence="3 4" key="1">
    <citation type="submission" date="2021-06" db="EMBL/GenBank/DDBJ databases">
        <authorList>
            <person name="Palmer J.M."/>
        </authorList>
    </citation>
    <scope>NUCLEOTIDE SEQUENCE [LARGE SCALE GENOMIC DNA]</scope>
    <source>
        <strain evidence="3 4">GA_2019</strain>
        <tissue evidence="3">Muscle</tissue>
    </source>
</reference>
<feature type="domain" description="Peptidase S74" evidence="2">
    <location>
        <begin position="1"/>
        <end position="92"/>
    </location>
</feature>
<evidence type="ECO:0000313" key="4">
    <source>
        <dbReference type="Proteomes" id="UP001476798"/>
    </source>
</evidence>
<organism evidence="3 4">
    <name type="scientific">Goodea atripinnis</name>
    <dbReference type="NCBI Taxonomy" id="208336"/>
    <lineage>
        <taxon>Eukaryota</taxon>
        <taxon>Metazoa</taxon>
        <taxon>Chordata</taxon>
        <taxon>Craniata</taxon>
        <taxon>Vertebrata</taxon>
        <taxon>Euteleostomi</taxon>
        <taxon>Actinopterygii</taxon>
        <taxon>Neopterygii</taxon>
        <taxon>Teleostei</taxon>
        <taxon>Neoteleostei</taxon>
        <taxon>Acanthomorphata</taxon>
        <taxon>Ovalentaria</taxon>
        <taxon>Atherinomorphae</taxon>
        <taxon>Cyprinodontiformes</taxon>
        <taxon>Goodeidae</taxon>
        <taxon>Goodea</taxon>
    </lineage>
</organism>
<dbReference type="Pfam" id="PF13887">
    <property type="entry name" value="MYRF_ICA"/>
    <property type="match status" value="1"/>
</dbReference>
<comment type="caution">
    <text evidence="3">The sequence shown here is derived from an EMBL/GenBank/DDBJ whole genome shotgun (WGS) entry which is preliminary data.</text>
</comment>
<dbReference type="PANTHER" id="PTHR13029:SF17">
    <property type="entry name" value="MYELIN REGULATORY FACTOR-LIKE PROTEIN"/>
    <property type="match status" value="1"/>
</dbReference>
<gene>
    <name evidence="3" type="ORF">GOODEAATRI_023850</name>
</gene>
<proteinExistence type="predicted"/>
<sequence>QLLKRINQMRIIEFDYKPEFASTMGIDHTHQTGAAEVKELLPSAVMEVGDITCSDGETIQNFLMVDKEQIFMENVGAVQQLSKLTDNLETRIQELEVWNRRLAKKKSILSLKSKIYIQSSVFTFLVTMAVW</sequence>
<keyword evidence="1" id="KW-0812">Transmembrane</keyword>
<feature type="non-terminal residue" evidence="3">
    <location>
        <position position="1"/>
    </location>
</feature>
<keyword evidence="1" id="KW-1133">Transmembrane helix</keyword>
<evidence type="ECO:0000259" key="2">
    <source>
        <dbReference type="PROSITE" id="PS51688"/>
    </source>
</evidence>